<evidence type="ECO:0000256" key="1">
    <source>
        <dbReference type="SAM" id="MobiDB-lite"/>
    </source>
</evidence>
<dbReference type="Gene3D" id="2.50.20.20">
    <property type="match status" value="1"/>
</dbReference>
<feature type="region of interest" description="Disordered" evidence="1">
    <location>
        <begin position="279"/>
        <end position="305"/>
    </location>
</feature>
<dbReference type="EMBL" id="MJBI02000001">
    <property type="protein sequence ID" value="RAI82140.1"/>
    <property type="molecule type" value="Genomic_DNA"/>
</dbReference>
<evidence type="ECO:0000313" key="4">
    <source>
        <dbReference type="Proteomes" id="UP000229523"/>
    </source>
</evidence>
<dbReference type="RefSeq" id="WP_099579687.1">
    <property type="nucleotide sequence ID" value="NZ_MJBI02000001.1"/>
</dbReference>
<dbReference type="Pfam" id="PF20316">
    <property type="entry name" value="DUF6612"/>
    <property type="match status" value="1"/>
</dbReference>
<sequence>MKSKHLLSALLGTTLIFAACGNDSADKTEDKAKTEATKSNTDNQTTEEAKTTESKETTSETAETTKENKDAVDLIEKAKDAGKDTKSYHAVLDTTMTSDGKDTTVNMDMNVDDKGTTQITTESMGQKMDMYIFDKKVVMSPDSKTFMDVTKAMGSRVQKQLEQLDYATALNSLDGYKDAEFKETADGYSLTKKFKNLAEYKKIAEQTGSQELISSIEKQVEDVKGEAVINFDKDYMMKTTETKVDMTIKDKKIATETKANYDNYDKVPAITVPAAAKSAKPLEEVQKEMQDKMNSSSTETSTEAK</sequence>
<dbReference type="PROSITE" id="PS51257">
    <property type="entry name" value="PROKAR_LIPOPROTEIN"/>
    <property type="match status" value="1"/>
</dbReference>
<protein>
    <recommendedName>
        <fullName evidence="5">DUF1307 domain-containing protein</fullName>
    </recommendedName>
</protein>
<feature type="compositionally biased region" description="Basic and acidic residues" evidence="1">
    <location>
        <begin position="24"/>
        <end position="36"/>
    </location>
</feature>
<feature type="compositionally biased region" description="Polar residues" evidence="1">
    <location>
        <begin position="292"/>
        <end position="305"/>
    </location>
</feature>
<evidence type="ECO:0000313" key="3">
    <source>
        <dbReference type="EMBL" id="RAI82140.1"/>
    </source>
</evidence>
<reference evidence="3 4" key="1">
    <citation type="journal article" date="2018" name="Front. Microbiol.">
        <title>Description and Comparative Genomics of Macrococcus caseolyticus subsp. hominis subsp. nov., Macrococcus goetzii sp. nov., Macrococcus epidermidis sp. nov., and Macrococcus bohemicus sp. nov., Novel Macrococci From Human Clinical Material With Virulence Potential and Suspected Uptake of Foreign DNA by Natural Transformation.</title>
        <authorList>
            <person name="Maslanova I."/>
            <person name="Wertheimer Z."/>
            <person name="Sedlacek I."/>
            <person name="Svec P."/>
            <person name="Indrakova A."/>
            <person name="Kovarovic V."/>
            <person name="Schumann P."/>
            <person name="Sproer C."/>
            <person name="Kralova S."/>
            <person name="Sedo O."/>
            <person name="Kristofova L."/>
            <person name="Vrbovska V."/>
            <person name="Fuzik T."/>
            <person name="Petras P."/>
            <person name="Zdrahal Z."/>
            <person name="Ruzickova V."/>
            <person name="Doskar J."/>
            <person name="Pantucek R."/>
        </authorList>
    </citation>
    <scope>NUCLEOTIDE SEQUENCE [LARGE SCALE GENOMIC DNA]</scope>
    <source>
        <strain evidence="3 4">CCM 4927</strain>
    </source>
</reference>
<dbReference type="Proteomes" id="UP000229523">
    <property type="component" value="Unassembled WGS sequence"/>
</dbReference>
<evidence type="ECO:0008006" key="5">
    <source>
        <dbReference type="Google" id="ProtNLM"/>
    </source>
</evidence>
<feature type="chain" id="PRO_5039449881" description="DUF1307 domain-containing protein" evidence="2">
    <location>
        <begin position="19"/>
        <end position="305"/>
    </location>
</feature>
<keyword evidence="4" id="KW-1185">Reference proteome</keyword>
<feature type="compositionally biased region" description="Basic and acidic residues" evidence="1">
    <location>
        <begin position="47"/>
        <end position="71"/>
    </location>
</feature>
<feature type="signal peptide" evidence="2">
    <location>
        <begin position="1"/>
        <end position="18"/>
    </location>
</feature>
<evidence type="ECO:0000256" key="2">
    <source>
        <dbReference type="SAM" id="SignalP"/>
    </source>
</evidence>
<dbReference type="InterPro" id="IPR046720">
    <property type="entry name" value="DUF6612"/>
</dbReference>
<gene>
    <name evidence="3" type="ORF">BFS35_000210</name>
</gene>
<dbReference type="AlphaFoldDB" id="A0A2G5NP56"/>
<feature type="compositionally biased region" description="Basic and acidic residues" evidence="1">
    <location>
        <begin position="280"/>
        <end position="291"/>
    </location>
</feature>
<name>A0A2G5NP56_9STAP</name>
<comment type="caution">
    <text evidence="3">The sequence shown here is derived from an EMBL/GenBank/DDBJ whole genome shotgun (WGS) entry which is preliminary data.</text>
</comment>
<keyword evidence="2" id="KW-0732">Signal</keyword>
<organism evidence="3 4">
    <name type="scientific">Macrococcoides goetzii</name>
    <dbReference type="NCBI Taxonomy" id="1891097"/>
    <lineage>
        <taxon>Bacteria</taxon>
        <taxon>Bacillati</taxon>
        <taxon>Bacillota</taxon>
        <taxon>Bacilli</taxon>
        <taxon>Bacillales</taxon>
        <taxon>Staphylococcaceae</taxon>
        <taxon>Macrococcoides</taxon>
    </lineage>
</organism>
<feature type="region of interest" description="Disordered" evidence="1">
    <location>
        <begin position="22"/>
        <end position="71"/>
    </location>
</feature>
<proteinExistence type="predicted"/>
<accession>A0A2G5NP56</accession>